<evidence type="ECO:0000313" key="3">
    <source>
        <dbReference type="Proteomes" id="UP000287547"/>
    </source>
</evidence>
<evidence type="ECO:0000259" key="1">
    <source>
        <dbReference type="Pfam" id="PF01814"/>
    </source>
</evidence>
<dbReference type="CDD" id="cd12108">
    <property type="entry name" value="Hr-like"/>
    <property type="match status" value="1"/>
</dbReference>
<name>A0A428YUW4_KIBAR</name>
<organism evidence="2 3">
    <name type="scientific">Kibdelosporangium aridum</name>
    <dbReference type="NCBI Taxonomy" id="2030"/>
    <lineage>
        <taxon>Bacteria</taxon>
        <taxon>Bacillati</taxon>
        <taxon>Actinomycetota</taxon>
        <taxon>Actinomycetes</taxon>
        <taxon>Pseudonocardiales</taxon>
        <taxon>Pseudonocardiaceae</taxon>
        <taxon>Kibdelosporangium</taxon>
    </lineage>
</organism>
<evidence type="ECO:0000313" key="2">
    <source>
        <dbReference type="EMBL" id="RSM73421.1"/>
    </source>
</evidence>
<dbReference type="Pfam" id="PF01814">
    <property type="entry name" value="Hemerythrin"/>
    <property type="match status" value="1"/>
</dbReference>
<protein>
    <submittedName>
        <fullName evidence="2">Hemerythrin domain-containing protein</fullName>
    </submittedName>
</protein>
<gene>
    <name evidence="2" type="ORF">DMH04_41145</name>
</gene>
<accession>A0A428YUW4</accession>
<dbReference type="Proteomes" id="UP000287547">
    <property type="component" value="Unassembled WGS sequence"/>
</dbReference>
<dbReference type="Gene3D" id="1.20.120.520">
    <property type="entry name" value="nmb1532 protein domain like"/>
    <property type="match status" value="1"/>
</dbReference>
<comment type="caution">
    <text evidence="2">The sequence shown here is derived from an EMBL/GenBank/DDBJ whole genome shotgun (WGS) entry which is preliminary data.</text>
</comment>
<reference evidence="2 3" key="1">
    <citation type="submission" date="2018-05" db="EMBL/GenBank/DDBJ databases">
        <title>Evolution of GPA BGCs.</title>
        <authorList>
            <person name="Waglechner N."/>
            <person name="Wright G.D."/>
        </authorList>
    </citation>
    <scope>NUCLEOTIDE SEQUENCE [LARGE SCALE GENOMIC DNA]</scope>
    <source>
        <strain evidence="2 3">A82846</strain>
    </source>
</reference>
<proteinExistence type="predicted"/>
<dbReference type="AlphaFoldDB" id="A0A428YUW4"/>
<feature type="domain" description="Hemerythrin-like" evidence="1">
    <location>
        <begin position="27"/>
        <end position="156"/>
    </location>
</feature>
<sequence>MRCFLRRFAEYGTTLHGMTAYFDGREMAMVHRMFRREFLLAGGLVMNTTTNDRASLVADHITSVGTTLHHHHHMEDTHVWPLLEERCPDDIADIVALMESQHANVAKYGEEVTEAMAAWRTDFGQDTRDALVAALDRLVPALLEHLDTEEERVVPLMEKHITMDEWNKQIAEGIAEIDPQELMVGFGMAMYEGDEDIIAATIANMPPDVRPVIRDVASNAYAAKAEALYGTATPPRSWELV</sequence>
<dbReference type="InterPro" id="IPR012312">
    <property type="entry name" value="Hemerythrin-like"/>
</dbReference>
<dbReference type="EMBL" id="QHKI01000056">
    <property type="protein sequence ID" value="RSM73421.1"/>
    <property type="molecule type" value="Genomic_DNA"/>
</dbReference>